<dbReference type="AlphaFoldDB" id="A0A9J6B394"/>
<keyword evidence="2" id="KW-1185">Reference proteome</keyword>
<evidence type="ECO:0000313" key="1">
    <source>
        <dbReference type="EMBL" id="KAG5631108.1"/>
    </source>
</evidence>
<dbReference type="Proteomes" id="UP000824120">
    <property type="component" value="Chromosome 1"/>
</dbReference>
<dbReference type="EMBL" id="JACXVP010000001">
    <property type="protein sequence ID" value="KAG5631108.1"/>
    <property type="molecule type" value="Genomic_DNA"/>
</dbReference>
<accession>A0A9J6B394</accession>
<protein>
    <submittedName>
        <fullName evidence="1">Uncharacterized protein</fullName>
    </submittedName>
</protein>
<comment type="caution">
    <text evidence="1">The sequence shown here is derived from an EMBL/GenBank/DDBJ whole genome shotgun (WGS) entry which is preliminary data.</text>
</comment>
<proteinExistence type="predicted"/>
<organism evidence="1 2">
    <name type="scientific">Solanum commersonii</name>
    <name type="common">Commerson's wild potato</name>
    <name type="synonym">Commerson's nightshade</name>
    <dbReference type="NCBI Taxonomy" id="4109"/>
    <lineage>
        <taxon>Eukaryota</taxon>
        <taxon>Viridiplantae</taxon>
        <taxon>Streptophyta</taxon>
        <taxon>Embryophyta</taxon>
        <taxon>Tracheophyta</taxon>
        <taxon>Spermatophyta</taxon>
        <taxon>Magnoliopsida</taxon>
        <taxon>eudicotyledons</taxon>
        <taxon>Gunneridae</taxon>
        <taxon>Pentapetalae</taxon>
        <taxon>asterids</taxon>
        <taxon>lamiids</taxon>
        <taxon>Solanales</taxon>
        <taxon>Solanaceae</taxon>
        <taxon>Solanoideae</taxon>
        <taxon>Solaneae</taxon>
        <taxon>Solanum</taxon>
    </lineage>
</organism>
<sequence length="154" mass="17415">MWHLEDCFEPTVTKSGQDVILVMFYGAASVVGLRPSTINLQSEKSLEAMKVKGEKKKVKRFLTQPRTTKDHSEKSDMIEEQNGANDLGIPKAQLEAHEISLQQQIELIVEFLPFKNAGETFQAGVMYLKEIGVDARRLSVVKCFEEQFLCQLLP</sequence>
<gene>
    <name evidence="1" type="ORF">H5410_002825</name>
</gene>
<name>A0A9J6B394_SOLCO</name>
<evidence type="ECO:0000313" key="2">
    <source>
        <dbReference type="Proteomes" id="UP000824120"/>
    </source>
</evidence>
<reference evidence="1 2" key="1">
    <citation type="submission" date="2020-09" db="EMBL/GenBank/DDBJ databases">
        <title>De no assembly of potato wild relative species, Solanum commersonii.</title>
        <authorList>
            <person name="Cho K."/>
        </authorList>
    </citation>
    <scope>NUCLEOTIDE SEQUENCE [LARGE SCALE GENOMIC DNA]</scope>
    <source>
        <strain evidence="1">LZ3.2</strain>
        <tissue evidence="1">Leaf</tissue>
    </source>
</reference>
<dbReference type="OrthoDB" id="10502207at2759"/>